<dbReference type="EMBL" id="LCHN01000006">
    <property type="protein sequence ID" value="KKT36118.1"/>
    <property type="molecule type" value="Genomic_DNA"/>
</dbReference>
<dbReference type="AlphaFoldDB" id="A0A0G1GP73"/>
<protein>
    <submittedName>
        <fullName evidence="1">Uncharacterized protein</fullName>
    </submittedName>
</protein>
<gene>
    <name evidence="1" type="ORF">UW23_C0006G0003</name>
</gene>
<evidence type="ECO:0000313" key="2">
    <source>
        <dbReference type="Proteomes" id="UP000034069"/>
    </source>
</evidence>
<proteinExistence type="predicted"/>
<evidence type="ECO:0000313" key="1">
    <source>
        <dbReference type="EMBL" id="KKT36118.1"/>
    </source>
</evidence>
<sequence>MRKKRIIEKHDKLLRVSDSSEELSDFARGDSWPKEMMISGDLGIGKKGNPVTIVVEDEMTGEVLEINNISSAFLIIEDSRKNTNGWLSLAVGGVDKLSEVLNFLTQTTLESLKKLTGR</sequence>
<name>A0A0G1GP73_9BACT</name>
<comment type="caution">
    <text evidence="1">The sequence shown here is derived from an EMBL/GenBank/DDBJ whole genome shotgun (WGS) entry which is preliminary data.</text>
</comment>
<reference evidence="1 2" key="1">
    <citation type="journal article" date="2015" name="Nature">
        <title>rRNA introns, odd ribosomes, and small enigmatic genomes across a large radiation of phyla.</title>
        <authorList>
            <person name="Brown C.T."/>
            <person name="Hug L.A."/>
            <person name="Thomas B.C."/>
            <person name="Sharon I."/>
            <person name="Castelle C.J."/>
            <person name="Singh A."/>
            <person name="Wilkins M.J."/>
            <person name="Williams K.H."/>
            <person name="Banfield J.F."/>
        </authorList>
    </citation>
    <scope>NUCLEOTIDE SEQUENCE [LARGE SCALE GENOMIC DNA]</scope>
</reference>
<accession>A0A0G1GP73</accession>
<organism evidence="1 2">
    <name type="scientific">Candidatus Collierbacteria bacterium GW2011_GWA1_44_12</name>
    <dbReference type="NCBI Taxonomy" id="1618376"/>
    <lineage>
        <taxon>Bacteria</taxon>
        <taxon>Candidatus Collieribacteriota</taxon>
    </lineage>
</organism>
<dbReference type="Proteomes" id="UP000034069">
    <property type="component" value="Unassembled WGS sequence"/>
</dbReference>